<feature type="compositionally biased region" description="Basic and acidic residues" evidence="1">
    <location>
        <begin position="410"/>
        <end position="419"/>
    </location>
</feature>
<reference evidence="2 3" key="1">
    <citation type="submission" date="2019-03" db="EMBL/GenBank/DDBJ databases">
        <title>First draft genome of Liparis tanakae, snailfish: a comprehensive survey of snailfish specific genes.</title>
        <authorList>
            <person name="Kim W."/>
            <person name="Song I."/>
            <person name="Jeong J.-H."/>
            <person name="Kim D."/>
            <person name="Kim S."/>
            <person name="Ryu S."/>
            <person name="Song J.Y."/>
            <person name="Lee S.K."/>
        </authorList>
    </citation>
    <scope>NUCLEOTIDE SEQUENCE [LARGE SCALE GENOMIC DNA]</scope>
    <source>
        <tissue evidence="2">Muscle</tissue>
    </source>
</reference>
<dbReference type="Proteomes" id="UP000314294">
    <property type="component" value="Unassembled WGS sequence"/>
</dbReference>
<feature type="region of interest" description="Disordered" evidence="1">
    <location>
        <begin position="62"/>
        <end position="87"/>
    </location>
</feature>
<feature type="compositionally biased region" description="Basic and acidic residues" evidence="1">
    <location>
        <begin position="22"/>
        <end position="43"/>
    </location>
</feature>
<organism evidence="2 3">
    <name type="scientific">Liparis tanakae</name>
    <name type="common">Tanaka's snailfish</name>
    <dbReference type="NCBI Taxonomy" id="230148"/>
    <lineage>
        <taxon>Eukaryota</taxon>
        <taxon>Metazoa</taxon>
        <taxon>Chordata</taxon>
        <taxon>Craniata</taxon>
        <taxon>Vertebrata</taxon>
        <taxon>Euteleostomi</taxon>
        <taxon>Actinopterygii</taxon>
        <taxon>Neopterygii</taxon>
        <taxon>Teleostei</taxon>
        <taxon>Neoteleostei</taxon>
        <taxon>Acanthomorphata</taxon>
        <taxon>Eupercaria</taxon>
        <taxon>Perciformes</taxon>
        <taxon>Cottioidei</taxon>
        <taxon>Cottales</taxon>
        <taxon>Liparidae</taxon>
        <taxon>Liparis</taxon>
    </lineage>
</organism>
<feature type="compositionally biased region" description="Polar residues" evidence="1">
    <location>
        <begin position="66"/>
        <end position="83"/>
    </location>
</feature>
<feature type="region of interest" description="Disordered" evidence="1">
    <location>
        <begin position="112"/>
        <end position="155"/>
    </location>
</feature>
<feature type="region of interest" description="Disordered" evidence="1">
    <location>
        <begin position="406"/>
        <end position="434"/>
    </location>
</feature>
<feature type="region of interest" description="Disordered" evidence="1">
    <location>
        <begin position="19"/>
        <end position="43"/>
    </location>
</feature>
<sequence>MAQTRSLCAAPDCCGCTGTSGTERRDPSETERQTDTHTDRQTDWSRRRLSCLMLRVLNGPEHEARCSSTAPTRRQLALGNTSPAPADTFAYDGRARVLEAKRIRAAFREVSGKPSFARERRRETSHVGSSSVGRQSPVDRPVASRSATEPPPRFPSPCTSTPCFIFFSSSSSCLCRSSSSSVACSCSCCISSSSLWALRSSFCWMMAHRCSVSCSFTSVFLCRSSLAVTYSTSALSYRFLRKTQAEKLADAVSLPGSGVVAAGLFYPSSEDADIIGHHVIEGLELPLDPLQLHSLCLSLFGPVDNDTLLNFFSYCLHRLGSQSCQPHAKALLFLESVPDPSEQRSVLQTLSSLTCKGEKQDNTTSLSHLPPPLYFPWQSVGCAGPFEPALWTVFRLSALFSGPFSGLTSRRSDTSREPRPSWQGGRSGGPPEPH</sequence>
<feature type="compositionally biased region" description="Basic and acidic residues" evidence="1">
    <location>
        <begin position="112"/>
        <end position="125"/>
    </location>
</feature>
<comment type="caution">
    <text evidence="2">The sequence shown here is derived from an EMBL/GenBank/DDBJ whole genome shotgun (WGS) entry which is preliminary data.</text>
</comment>
<dbReference type="EMBL" id="SRLO01000111">
    <property type="protein sequence ID" value="TNN74761.1"/>
    <property type="molecule type" value="Genomic_DNA"/>
</dbReference>
<evidence type="ECO:0000313" key="2">
    <source>
        <dbReference type="EMBL" id="TNN74761.1"/>
    </source>
</evidence>
<evidence type="ECO:0000313" key="3">
    <source>
        <dbReference type="Proteomes" id="UP000314294"/>
    </source>
</evidence>
<keyword evidence="3" id="KW-1185">Reference proteome</keyword>
<name>A0A4Z2IAH5_9TELE</name>
<dbReference type="AlphaFoldDB" id="A0A4Z2IAH5"/>
<proteinExistence type="predicted"/>
<accession>A0A4Z2IAH5</accession>
<evidence type="ECO:0000256" key="1">
    <source>
        <dbReference type="SAM" id="MobiDB-lite"/>
    </source>
</evidence>
<protein>
    <submittedName>
        <fullName evidence="2">Uncharacterized protein</fullName>
    </submittedName>
</protein>
<gene>
    <name evidence="2" type="ORF">EYF80_015079</name>
</gene>